<gene>
    <name evidence="1" type="ORF">M5K25_006676</name>
</gene>
<proteinExistence type="predicted"/>
<protein>
    <submittedName>
        <fullName evidence="1">Uncharacterized protein</fullName>
    </submittedName>
</protein>
<dbReference type="AlphaFoldDB" id="A0ABD0VJG1"/>
<sequence length="69" mass="7487">MWGERGPEEGHVKVAACMARIGWPRDHRRGIKRAVGGGYTAQAHAGVGRVCRKVARTCVIRLGECTSGR</sequence>
<keyword evidence="2" id="KW-1185">Reference proteome</keyword>
<accession>A0ABD0VJG1</accession>
<organism evidence="1 2">
    <name type="scientific">Dendrobium thyrsiflorum</name>
    <name type="common">Pinecone-like raceme dendrobium</name>
    <name type="synonym">Orchid</name>
    <dbReference type="NCBI Taxonomy" id="117978"/>
    <lineage>
        <taxon>Eukaryota</taxon>
        <taxon>Viridiplantae</taxon>
        <taxon>Streptophyta</taxon>
        <taxon>Embryophyta</taxon>
        <taxon>Tracheophyta</taxon>
        <taxon>Spermatophyta</taxon>
        <taxon>Magnoliopsida</taxon>
        <taxon>Liliopsida</taxon>
        <taxon>Asparagales</taxon>
        <taxon>Orchidaceae</taxon>
        <taxon>Epidendroideae</taxon>
        <taxon>Malaxideae</taxon>
        <taxon>Dendrobiinae</taxon>
        <taxon>Dendrobium</taxon>
    </lineage>
</organism>
<name>A0ABD0VJG1_DENTH</name>
<reference evidence="1 2" key="1">
    <citation type="journal article" date="2024" name="Plant Biotechnol. J.">
        <title>Dendrobium thyrsiflorum genome and its molecular insights into genes involved in important horticultural traits.</title>
        <authorList>
            <person name="Chen B."/>
            <person name="Wang J.Y."/>
            <person name="Zheng P.J."/>
            <person name="Li K.L."/>
            <person name="Liang Y.M."/>
            <person name="Chen X.F."/>
            <person name="Zhang C."/>
            <person name="Zhao X."/>
            <person name="He X."/>
            <person name="Zhang G.Q."/>
            <person name="Liu Z.J."/>
            <person name="Xu Q."/>
        </authorList>
    </citation>
    <scope>NUCLEOTIDE SEQUENCE [LARGE SCALE GENOMIC DNA]</scope>
    <source>
        <strain evidence="1">GZMU011</strain>
    </source>
</reference>
<comment type="caution">
    <text evidence="1">The sequence shown here is derived from an EMBL/GenBank/DDBJ whole genome shotgun (WGS) entry which is preliminary data.</text>
</comment>
<dbReference type="EMBL" id="JANQDX010000006">
    <property type="protein sequence ID" value="KAL0922672.1"/>
    <property type="molecule type" value="Genomic_DNA"/>
</dbReference>
<dbReference type="Proteomes" id="UP001552299">
    <property type="component" value="Unassembled WGS sequence"/>
</dbReference>
<evidence type="ECO:0000313" key="2">
    <source>
        <dbReference type="Proteomes" id="UP001552299"/>
    </source>
</evidence>
<evidence type="ECO:0000313" key="1">
    <source>
        <dbReference type="EMBL" id="KAL0922672.1"/>
    </source>
</evidence>